<keyword evidence="2" id="KW-1185">Reference proteome</keyword>
<dbReference type="AlphaFoldDB" id="A0AAV5HZE2"/>
<dbReference type="EMBL" id="BPVZ01000005">
    <property type="protein sequence ID" value="GKU91067.1"/>
    <property type="molecule type" value="Genomic_DNA"/>
</dbReference>
<sequence>MARGNSVTCLSEAPRINSCRMEGIDPTRSFVKDVKHLGIQVGAAVVTPNDGI</sequence>
<proteinExistence type="predicted"/>
<name>A0AAV5HZE2_9ROSI</name>
<organism evidence="1 2">
    <name type="scientific">Rubroshorea leprosula</name>
    <dbReference type="NCBI Taxonomy" id="152421"/>
    <lineage>
        <taxon>Eukaryota</taxon>
        <taxon>Viridiplantae</taxon>
        <taxon>Streptophyta</taxon>
        <taxon>Embryophyta</taxon>
        <taxon>Tracheophyta</taxon>
        <taxon>Spermatophyta</taxon>
        <taxon>Magnoliopsida</taxon>
        <taxon>eudicotyledons</taxon>
        <taxon>Gunneridae</taxon>
        <taxon>Pentapetalae</taxon>
        <taxon>rosids</taxon>
        <taxon>malvids</taxon>
        <taxon>Malvales</taxon>
        <taxon>Dipterocarpaceae</taxon>
        <taxon>Rubroshorea</taxon>
    </lineage>
</organism>
<comment type="caution">
    <text evidence="1">The sequence shown here is derived from an EMBL/GenBank/DDBJ whole genome shotgun (WGS) entry which is preliminary data.</text>
</comment>
<evidence type="ECO:0000313" key="2">
    <source>
        <dbReference type="Proteomes" id="UP001054252"/>
    </source>
</evidence>
<evidence type="ECO:0000313" key="1">
    <source>
        <dbReference type="EMBL" id="GKU91067.1"/>
    </source>
</evidence>
<accession>A0AAV5HZE2</accession>
<protein>
    <submittedName>
        <fullName evidence="1">Uncharacterized protein</fullName>
    </submittedName>
</protein>
<reference evidence="1 2" key="1">
    <citation type="journal article" date="2021" name="Commun. Biol.">
        <title>The genome of Shorea leprosula (Dipterocarpaceae) highlights the ecological relevance of drought in aseasonal tropical rainforests.</title>
        <authorList>
            <person name="Ng K.K.S."/>
            <person name="Kobayashi M.J."/>
            <person name="Fawcett J.A."/>
            <person name="Hatakeyama M."/>
            <person name="Paape T."/>
            <person name="Ng C.H."/>
            <person name="Ang C.C."/>
            <person name="Tnah L.H."/>
            <person name="Lee C.T."/>
            <person name="Nishiyama T."/>
            <person name="Sese J."/>
            <person name="O'Brien M.J."/>
            <person name="Copetti D."/>
            <person name="Mohd Noor M.I."/>
            <person name="Ong R.C."/>
            <person name="Putra M."/>
            <person name="Sireger I.Z."/>
            <person name="Indrioko S."/>
            <person name="Kosugi Y."/>
            <person name="Izuno A."/>
            <person name="Isagi Y."/>
            <person name="Lee S.L."/>
            <person name="Shimizu K.K."/>
        </authorList>
    </citation>
    <scope>NUCLEOTIDE SEQUENCE [LARGE SCALE GENOMIC DNA]</scope>
    <source>
        <strain evidence="1">214</strain>
    </source>
</reference>
<dbReference type="Proteomes" id="UP001054252">
    <property type="component" value="Unassembled WGS sequence"/>
</dbReference>
<gene>
    <name evidence="1" type="ORF">SLEP1_g4991</name>
</gene>